<dbReference type="PANTHER" id="PTHR14003">
    <property type="entry name" value="TRANSCRIPTIONAL REPRESSOR PROTEIN YY"/>
    <property type="match status" value="1"/>
</dbReference>
<dbReference type="PROSITE" id="PS50157">
    <property type="entry name" value="ZINC_FINGER_C2H2_2"/>
    <property type="match status" value="2"/>
</dbReference>
<feature type="compositionally biased region" description="Low complexity" evidence="6">
    <location>
        <begin position="299"/>
        <end position="343"/>
    </location>
</feature>
<dbReference type="GO" id="GO:0000981">
    <property type="term" value="F:DNA-binding transcription factor activity, RNA polymerase II-specific"/>
    <property type="evidence" value="ECO:0007669"/>
    <property type="project" value="UniProtKB-ARBA"/>
</dbReference>
<dbReference type="AlphaFoldDB" id="A0A0D2L2I1"/>
<evidence type="ECO:0000259" key="7">
    <source>
        <dbReference type="PROSITE" id="PS50157"/>
    </source>
</evidence>
<dbReference type="Pfam" id="PF00096">
    <property type="entry name" value="zf-C2H2"/>
    <property type="match status" value="2"/>
</dbReference>
<dbReference type="SUPFAM" id="SSF57667">
    <property type="entry name" value="beta-beta-alpha zinc fingers"/>
    <property type="match status" value="1"/>
</dbReference>
<feature type="compositionally biased region" description="Low complexity" evidence="6">
    <location>
        <begin position="199"/>
        <end position="218"/>
    </location>
</feature>
<feature type="compositionally biased region" description="Low complexity" evidence="6">
    <location>
        <begin position="236"/>
        <end position="253"/>
    </location>
</feature>
<feature type="region of interest" description="Disordered" evidence="6">
    <location>
        <begin position="148"/>
        <end position="186"/>
    </location>
</feature>
<evidence type="ECO:0000313" key="9">
    <source>
        <dbReference type="Proteomes" id="UP000054270"/>
    </source>
</evidence>
<dbReference type="EMBL" id="KN817562">
    <property type="protein sequence ID" value="KJA20922.1"/>
    <property type="molecule type" value="Genomic_DNA"/>
</dbReference>
<dbReference type="GO" id="GO:0000785">
    <property type="term" value="C:chromatin"/>
    <property type="evidence" value="ECO:0007669"/>
    <property type="project" value="TreeGrafter"/>
</dbReference>
<dbReference type="GO" id="GO:0008270">
    <property type="term" value="F:zinc ion binding"/>
    <property type="evidence" value="ECO:0007669"/>
    <property type="project" value="UniProtKB-KW"/>
</dbReference>
<dbReference type="PROSITE" id="PS00028">
    <property type="entry name" value="ZINC_FINGER_C2H2_1"/>
    <property type="match status" value="2"/>
</dbReference>
<keyword evidence="2" id="KW-0677">Repeat</keyword>
<evidence type="ECO:0000256" key="6">
    <source>
        <dbReference type="SAM" id="MobiDB-lite"/>
    </source>
</evidence>
<accession>A0A0D2L2I1</accession>
<dbReference type="GO" id="GO:0031519">
    <property type="term" value="C:PcG protein complex"/>
    <property type="evidence" value="ECO:0007669"/>
    <property type="project" value="TreeGrafter"/>
</dbReference>
<evidence type="ECO:0000313" key="8">
    <source>
        <dbReference type="EMBL" id="KJA20922.1"/>
    </source>
</evidence>
<keyword evidence="4" id="KW-0862">Zinc</keyword>
<feature type="compositionally biased region" description="Polar residues" evidence="6">
    <location>
        <begin position="284"/>
        <end position="298"/>
    </location>
</feature>
<reference evidence="9" key="1">
    <citation type="submission" date="2014-04" db="EMBL/GenBank/DDBJ databases">
        <title>Evolutionary Origins and Diversification of the Mycorrhizal Mutualists.</title>
        <authorList>
            <consortium name="DOE Joint Genome Institute"/>
            <consortium name="Mycorrhizal Genomics Consortium"/>
            <person name="Kohler A."/>
            <person name="Kuo A."/>
            <person name="Nagy L.G."/>
            <person name="Floudas D."/>
            <person name="Copeland A."/>
            <person name="Barry K.W."/>
            <person name="Cichocki N."/>
            <person name="Veneault-Fourrey C."/>
            <person name="LaButti K."/>
            <person name="Lindquist E.A."/>
            <person name="Lipzen A."/>
            <person name="Lundell T."/>
            <person name="Morin E."/>
            <person name="Murat C."/>
            <person name="Riley R."/>
            <person name="Ohm R."/>
            <person name="Sun H."/>
            <person name="Tunlid A."/>
            <person name="Henrissat B."/>
            <person name="Grigoriev I.V."/>
            <person name="Hibbett D.S."/>
            <person name="Martin F."/>
        </authorList>
    </citation>
    <scope>NUCLEOTIDE SEQUENCE [LARGE SCALE GENOMIC DNA]</scope>
    <source>
        <strain evidence="9">FD-334 SS-4</strain>
    </source>
</reference>
<dbReference type="Proteomes" id="UP000054270">
    <property type="component" value="Unassembled WGS sequence"/>
</dbReference>
<dbReference type="InterPro" id="IPR036236">
    <property type="entry name" value="Znf_C2H2_sf"/>
</dbReference>
<dbReference type="OrthoDB" id="6365676at2759"/>
<protein>
    <recommendedName>
        <fullName evidence="7">C2H2-type domain-containing protein</fullName>
    </recommendedName>
</protein>
<evidence type="ECO:0000256" key="2">
    <source>
        <dbReference type="ARBA" id="ARBA00022737"/>
    </source>
</evidence>
<dbReference type="FunFam" id="3.30.160.60:FF:000072">
    <property type="entry name" value="zinc finger protein 143 isoform X1"/>
    <property type="match status" value="1"/>
</dbReference>
<name>A0A0D2L2I1_HYPSF</name>
<dbReference type="OMA" id="YHMARSH"/>
<feature type="region of interest" description="Disordered" evidence="6">
    <location>
        <begin position="199"/>
        <end position="360"/>
    </location>
</feature>
<dbReference type="Gene3D" id="3.30.160.60">
    <property type="entry name" value="Classic Zinc Finger"/>
    <property type="match status" value="2"/>
</dbReference>
<dbReference type="GO" id="GO:0005667">
    <property type="term" value="C:transcription regulator complex"/>
    <property type="evidence" value="ECO:0007669"/>
    <property type="project" value="TreeGrafter"/>
</dbReference>
<organism evidence="8 9">
    <name type="scientific">Hypholoma sublateritium (strain FD-334 SS-4)</name>
    <dbReference type="NCBI Taxonomy" id="945553"/>
    <lineage>
        <taxon>Eukaryota</taxon>
        <taxon>Fungi</taxon>
        <taxon>Dikarya</taxon>
        <taxon>Basidiomycota</taxon>
        <taxon>Agaricomycotina</taxon>
        <taxon>Agaricomycetes</taxon>
        <taxon>Agaricomycetidae</taxon>
        <taxon>Agaricales</taxon>
        <taxon>Agaricineae</taxon>
        <taxon>Strophariaceae</taxon>
        <taxon>Hypholoma</taxon>
    </lineage>
</organism>
<proteinExistence type="predicted"/>
<feature type="region of interest" description="Disordered" evidence="6">
    <location>
        <begin position="22"/>
        <end position="59"/>
    </location>
</feature>
<feature type="domain" description="C2H2-type" evidence="7">
    <location>
        <begin position="90"/>
        <end position="119"/>
    </location>
</feature>
<keyword evidence="9" id="KW-1185">Reference proteome</keyword>
<sequence length="472" mass="49812">MPRAESQAKHLGAQFYHSQFTGAQYLPDSNSSTSSPPLSPASQHPSTPSASASSGSGGKKKHVCGTCDRAFTTSGHLARHSRVHTGERNHKCPFPGCETRCSRQDNLQQHYRIHLSPGSRRSSTRTAGGRVSKKAAAAAAAAAAASAAASEAPESPPSLASPPPLEPAHIYSHHSSPPDSPPPLAQATLPATATLALTNSRMESSSDRSSSSSSPETSYTTPHHLLPMSSQGLGMSGSNSQSYSYRSGTSTYQEQSQGNGFQYIHAGSGSGNSISNGNSYSSNHDSYSMHQPPQNRGNSPVSISSRHSISHISHPQSSYSQAQSTAAPASPSSSQSVSSHTSGPPTPTYPVFHDDGTHAYHQSNGMMAEHANMGASHINSQSHMMHNAYSSSGTVHNQSRFDSPPPILAPIQDVRFIRHRDDRHSQSHASSYMHQPQPLGSEAYSYHQSLGLGHGAWKGESGMRKNAGAALV</sequence>
<dbReference type="InterPro" id="IPR013087">
    <property type="entry name" value="Znf_C2H2_type"/>
</dbReference>
<keyword evidence="1" id="KW-0479">Metal-binding</keyword>
<keyword evidence="3 5" id="KW-0863">Zinc-finger</keyword>
<gene>
    <name evidence="8" type="ORF">HYPSUDRAFT_42521</name>
</gene>
<feature type="compositionally biased region" description="Low complexity" evidence="6">
    <location>
        <begin position="27"/>
        <end position="54"/>
    </location>
</feature>
<feature type="compositionally biased region" description="Pro residues" evidence="6">
    <location>
        <begin position="154"/>
        <end position="166"/>
    </location>
</feature>
<dbReference type="PANTHER" id="PTHR14003:SF19">
    <property type="entry name" value="YY2 TRANSCRIPTION FACTOR"/>
    <property type="match status" value="1"/>
</dbReference>
<evidence type="ECO:0000256" key="1">
    <source>
        <dbReference type="ARBA" id="ARBA00022723"/>
    </source>
</evidence>
<evidence type="ECO:0000256" key="5">
    <source>
        <dbReference type="PROSITE-ProRule" id="PRU00042"/>
    </source>
</evidence>
<feature type="domain" description="C2H2-type" evidence="7">
    <location>
        <begin position="62"/>
        <end position="89"/>
    </location>
</feature>
<dbReference type="STRING" id="945553.A0A0D2L2I1"/>
<feature type="compositionally biased region" description="Low complexity" evidence="6">
    <location>
        <begin position="271"/>
        <end position="283"/>
    </location>
</feature>
<dbReference type="SMART" id="SM00355">
    <property type="entry name" value="ZnF_C2H2"/>
    <property type="match status" value="2"/>
</dbReference>
<evidence type="ECO:0000256" key="3">
    <source>
        <dbReference type="ARBA" id="ARBA00022771"/>
    </source>
</evidence>
<evidence type="ECO:0000256" key="4">
    <source>
        <dbReference type="ARBA" id="ARBA00022833"/>
    </source>
</evidence>
<dbReference type="GO" id="GO:0000978">
    <property type="term" value="F:RNA polymerase II cis-regulatory region sequence-specific DNA binding"/>
    <property type="evidence" value="ECO:0007669"/>
    <property type="project" value="TreeGrafter"/>
</dbReference>